<name>A0AAV1R019_9ROSI</name>
<proteinExistence type="predicted"/>
<comment type="caution">
    <text evidence="1">The sequence shown here is derived from an EMBL/GenBank/DDBJ whole genome shotgun (WGS) entry which is preliminary data.</text>
</comment>
<keyword evidence="2" id="KW-1185">Reference proteome</keyword>
<reference evidence="1 2" key="1">
    <citation type="submission" date="2024-01" db="EMBL/GenBank/DDBJ databases">
        <authorList>
            <person name="Waweru B."/>
        </authorList>
    </citation>
    <scope>NUCLEOTIDE SEQUENCE [LARGE SCALE GENOMIC DNA]</scope>
</reference>
<organism evidence="1 2">
    <name type="scientific">Dovyalis caffra</name>
    <dbReference type="NCBI Taxonomy" id="77055"/>
    <lineage>
        <taxon>Eukaryota</taxon>
        <taxon>Viridiplantae</taxon>
        <taxon>Streptophyta</taxon>
        <taxon>Embryophyta</taxon>
        <taxon>Tracheophyta</taxon>
        <taxon>Spermatophyta</taxon>
        <taxon>Magnoliopsida</taxon>
        <taxon>eudicotyledons</taxon>
        <taxon>Gunneridae</taxon>
        <taxon>Pentapetalae</taxon>
        <taxon>rosids</taxon>
        <taxon>fabids</taxon>
        <taxon>Malpighiales</taxon>
        <taxon>Salicaceae</taxon>
        <taxon>Flacourtieae</taxon>
        <taxon>Dovyalis</taxon>
    </lineage>
</organism>
<dbReference type="EMBL" id="CAWUPB010000851">
    <property type="protein sequence ID" value="CAK7326659.1"/>
    <property type="molecule type" value="Genomic_DNA"/>
</dbReference>
<evidence type="ECO:0000313" key="2">
    <source>
        <dbReference type="Proteomes" id="UP001314170"/>
    </source>
</evidence>
<gene>
    <name evidence="1" type="ORF">DCAF_LOCUS4362</name>
</gene>
<accession>A0AAV1R019</accession>
<dbReference type="Proteomes" id="UP001314170">
    <property type="component" value="Unassembled WGS sequence"/>
</dbReference>
<dbReference type="AlphaFoldDB" id="A0AAV1R019"/>
<sequence>MGNLVVLQINKLKLWTKAATHVQGAIECYISDLMETYKLVRDGKVGNQSDASEESKELLLRSLQKKIMYRDHMKRAS</sequence>
<protein>
    <submittedName>
        <fullName evidence="1">Uncharacterized protein</fullName>
    </submittedName>
</protein>
<evidence type="ECO:0000313" key="1">
    <source>
        <dbReference type="EMBL" id="CAK7326659.1"/>
    </source>
</evidence>